<dbReference type="EMBL" id="GALA01001345">
    <property type="protein sequence ID" value="JAA93507.1"/>
    <property type="molecule type" value="mRNA"/>
</dbReference>
<proteinExistence type="evidence at transcript level"/>
<protein>
    <submittedName>
        <fullName evidence="2">Uncharacterized protein</fullName>
    </submittedName>
</protein>
<evidence type="ECO:0000313" key="2">
    <source>
        <dbReference type="EMBL" id="JAA93507.1"/>
    </source>
</evidence>
<organism evidence="2">
    <name type="scientific">Psorophora albipes</name>
    <dbReference type="NCBI Taxonomy" id="869069"/>
    <lineage>
        <taxon>Eukaryota</taxon>
        <taxon>Metazoa</taxon>
        <taxon>Ecdysozoa</taxon>
        <taxon>Arthropoda</taxon>
        <taxon>Hexapoda</taxon>
        <taxon>Insecta</taxon>
        <taxon>Pterygota</taxon>
        <taxon>Neoptera</taxon>
        <taxon>Endopterygota</taxon>
        <taxon>Diptera</taxon>
        <taxon>Nematocera</taxon>
        <taxon>Culicoidea</taxon>
        <taxon>Culicidae</taxon>
        <taxon>Culicinae</taxon>
        <taxon>Aedini</taxon>
        <taxon>Psorophora</taxon>
    </lineage>
</organism>
<feature type="non-terminal residue" evidence="2">
    <location>
        <position position="1"/>
    </location>
</feature>
<feature type="region of interest" description="Disordered" evidence="1">
    <location>
        <begin position="43"/>
        <end position="115"/>
    </location>
</feature>
<name>T1E2D3_9DIPT</name>
<evidence type="ECO:0000256" key="1">
    <source>
        <dbReference type="SAM" id="MobiDB-lite"/>
    </source>
</evidence>
<reference evidence="2" key="1">
    <citation type="journal article" date="2013" name="BMC Genomics">
        <title>A deep insight into the sialotranscriptome of the mosquito, Psorophora albipes.</title>
        <authorList>
            <person name="Chagas A.C."/>
            <person name="Calvo E."/>
            <person name="Rios-Velasquez C.M."/>
            <person name="Pessoa F.A."/>
            <person name="Medeiros J.F."/>
            <person name="Ribeiro J.M."/>
        </authorList>
    </citation>
    <scope>NUCLEOTIDE SEQUENCE</scope>
</reference>
<sequence>VPAVRSCCCGCGYHRRSSCPDGTDRSTCRTTYNRGCGSVALASPLGHPSRPGHRPHCRRSVRTRPHWTGIPTSADPSAGSRDPGPSPGCCWFRPSREPPASWKSSWYRPSWALPA</sequence>
<feature type="compositionally biased region" description="Basic residues" evidence="1">
    <location>
        <begin position="50"/>
        <end position="65"/>
    </location>
</feature>
<dbReference type="AlphaFoldDB" id="T1E2D3"/>
<accession>T1E2D3</accession>